<proteinExistence type="predicted"/>
<reference evidence="1 2" key="1">
    <citation type="journal article" date="2023" name="Antonie Van Leeuwenhoek">
        <title>Mesoterricola silvestris gen. nov., sp. nov., Mesoterricola sediminis sp. nov., Geothrix oryzae sp. nov., Geothrix edaphica sp. nov., Geothrix rubra sp. nov., and Geothrix limicola sp. nov., six novel members of Acidobacteriota isolated from soils.</title>
        <authorList>
            <person name="Itoh H."/>
            <person name="Sugisawa Y."/>
            <person name="Mise K."/>
            <person name="Xu Z."/>
            <person name="Kuniyasu M."/>
            <person name="Ushijima N."/>
            <person name="Kawano K."/>
            <person name="Kobayashi E."/>
            <person name="Shiratori Y."/>
            <person name="Masuda Y."/>
            <person name="Senoo K."/>
        </authorList>
    </citation>
    <scope>NUCLEOTIDE SEQUENCE [LARGE SCALE GENOMIC DNA]</scope>
    <source>
        <strain evidence="1 2">Red804</strain>
    </source>
</reference>
<comment type="caution">
    <text evidence="1">The sequence shown here is derived from an EMBL/GenBank/DDBJ whole genome shotgun (WGS) entry which is preliminary data.</text>
</comment>
<keyword evidence="2" id="KW-1185">Reference proteome</keyword>
<dbReference type="EMBL" id="BSDE01000001">
    <property type="protein sequence ID" value="GLH72094.1"/>
    <property type="molecule type" value="Genomic_DNA"/>
</dbReference>
<evidence type="ECO:0000313" key="2">
    <source>
        <dbReference type="Proteomes" id="UP001165069"/>
    </source>
</evidence>
<accession>A0ABQ5QC10</accession>
<gene>
    <name evidence="1" type="ORF">GETHLI_05960</name>
</gene>
<name>A0ABQ5QC10_9BACT</name>
<sequence>MRRAALALLALQRLLAEEPLHEMGPPSTREMFPLFLPPIAYQPADPRPLGGGRWRWALHWMEANTFQFSDVFDQNPPRDTQGRVAVTREYVEARLKDYADLPTVYFFDEEIARFEVEGRYGLTDDTDLWLRFPVQNHTGGFLDPLIEGFHKIGFEQYGRDLVLQNQVTLVVVQHGKLIFFNNERILGKPQDPVLGLTHRLLNRGPWTLSATFSLKPPLTCTYGVYQSGWDQSYGLTGAWWNGGRHAFYFGGAYLHRPPGSADYNTIGFHDGTGAHATWEYRRWPRVQPFLQLYWQSGFMAAQPHQAFDRPSLQHDLGAHWHWTPHITLSFHYLNNITHQGNTADMGLGLSLTSHF</sequence>
<evidence type="ECO:0000313" key="1">
    <source>
        <dbReference type="EMBL" id="GLH72094.1"/>
    </source>
</evidence>
<protein>
    <submittedName>
        <fullName evidence="1">Uncharacterized protein</fullName>
    </submittedName>
</protein>
<dbReference type="InterPro" id="IPR021523">
    <property type="entry name" value="DUF3187"/>
</dbReference>
<organism evidence="1 2">
    <name type="scientific">Geothrix limicola</name>
    <dbReference type="NCBI Taxonomy" id="2927978"/>
    <lineage>
        <taxon>Bacteria</taxon>
        <taxon>Pseudomonadati</taxon>
        <taxon>Acidobacteriota</taxon>
        <taxon>Holophagae</taxon>
        <taxon>Holophagales</taxon>
        <taxon>Holophagaceae</taxon>
        <taxon>Geothrix</taxon>
    </lineage>
</organism>
<dbReference type="RefSeq" id="WP_285570108.1">
    <property type="nucleotide sequence ID" value="NZ_BSDE01000001.1"/>
</dbReference>
<dbReference type="Proteomes" id="UP001165069">
    <property type="component" value="Unassembled WGS sequence"/>
</dbReference>
<dbReference type="Pfam" id="PF11383">
    <property type="entry name" value="DUF3187"/>
    <property type="match status" value="1"/>
</dbReference>